<sequence length="76" mass="8785">MRIEQREDVVIINGLEISGSIQKNKKCTTCQSQIIYDDTFDSYFCASCNEWLEEACEDPHCTYCVQRPDSPLSDNR</sequence>
<dbReference type="Proteomes" id="UP000234956">
    <property type="component" value="Unassembled WGS sequence"/>
</dbReference>
<evidence type="ECO:0000313" key="1">
    <source>
        <dbReference type="EMBL" id="PKU51290.1"/>
    </source>
</evidence>
<dbReference type="AlphaFoldDB" id="A0A2I0UZ18"/>
<evidence type="ECO:0000313" key="2">
    <source>
        <dbReference type="Proteomes" id="UP000234956"/>
    </source>
</evidence>
<accession>A0A2I0UZ18</accession>
<gene>
    <name evidence="1" type="ORF">CRI88_11250</name>
</gene>
<proteinExistence type="predicted"/>
<reference evidence="1 2" key="1">
    <citation type="submission" date="2017-10" db="EMBL/GenBank/DDBJ databases">
        <title>Draft genome of Lysinibacillus fusiformis strain Juneja, a laboratory-derived pathogen of Drosophila melanogaster.</title>
        <authorList>
            <person name="Smith B.R."/>
            <person name="Unckless R.L."/>
        </authorList>
    </citation>
    <scope>NUCLEOTIDE SEQUENCE [LARGE SCALE GENOMIC DNA]</scope>
    <source>
        <strain evidence="1 2">Juneja</strain>
    </source>
</reference>
<comment type="caution">
    <text evidence="1">The sequence shown here is derived from an EMBL/GenBank/DDBJ whole genome shotgun (WGS) entry which is preliminary data.</text>
</comment>
<organism evidence="1 2">
    <name type="scientific">Lysinibacillus fusiformis</name>
    <dbReference type="NCBI Taxonomy" id="28031"/>
    <lineage>
        <taxon>Bacteria</taxon>
        <taxon>Bacillati</taxon>
        <taxon>Bacillota</taxon>
        <taxon>Bacilli</taxon>
        <taxon>Bacillales</taxon>
        <taxon>Bacillaceae</taxon>
        <taxon>Lysinibacillus</taxon>
    </lineage>
</organism>
<name>A0A2I0UZ18_9BACI</name>
<protein>
    <submittedName>
        <fullName evidence="1">Uncharacterized protein</fullName>
    </submittedName>
</protein>
<dbReference type="EMBL" id="PDFK01000003">
    <property type="protein sequence ID" value="PKU51290.1"/>
    <property type="molecule type" value="Genomic_DNA"/>
</dbReference>